<feature type="signal peptide" evidence="13">
    <location>
        <begin position="1"/>
        <end position="19"/>
    </location>
</feature>
<feature type="transmembrane region" description="Helical" evidence="12">
    <location>
        <begin position="214"/>
        <end position="242"/>
    </location>
</feature>
<evidence type="ECO:0000256" key="3">
    <source>
        <dbReference type="ARBA" id="ARBA00022614"/>
    </source>
</evidence>
<comment type="subcellular location">
    <subcellularLocation>
        <location evidence="1">Membrane</location>
        <topology evidence="1">Single-pass type I membrane protein</topology>
    </subcellularLocation>
</comment>
<dbReference type="GO" id="GO:0016301">
    <property type="term" value="F:kinase activity"/>
    <property type="evidence" value="ECO:0007669"/>
    <property type="project" value="UniProtKB-KW"/>
</dbReference>
<feature type="compositionally biased region" description="Polar residues" evidence="11">
    <location>
        <begin position="307"/>
        <end position="327"/>
    </location>
</feature>
<dbReference type="EMBL" id="BKCJ010000823">
    <property type="protein sequence ID" value="GEU36557.1"/>
    <property type="molecule type" value="Genomic_DNA"/>
</dbReference>
<evidence type="ECO:0000256" key="10">
    <source>
        <dbReference type="ARBA" id="ARBA00023180"/>
    </source>
</evidence>
<dbReference type="InterPro" id="IPR032675">
    <property type="entry name" value="LRR_dom_sf"/>
</dbReference>
<dbReference type="AlphaFoldDB" id="A0A6L2JJ02"/>
<reference evidence="14" key="1">
    <citation type="journal article" date="2019" name="Sci. Rep.">
        <title>Draft genome of Tanacetum cinerariifolium, the natural source of mosquito coil.</title>
        <authorList>
            <person name="Yamashiro T."/>
            <person name="Shiraishi A."/>
            <person name="Satake H."/>
            <person name="Nakayama K."/>
        </authorList>
    </citation>
    <scope>NUCLEOTIDE SEQUENCE</scope>
</reference>
<comment type="similarity">
    <text evidence="2">Belongs to the RLP family.</text>
</comment>
<evidence type="ECO:0000256" key="5">
    <source>
        <dbReference type="ARBA" id="ARBA00022729"/>
    </source>
</evidence>
<keyword evidence="4 12" id="KW-0812">Transmembrane</keyword>
<evidence type="ECO:0000256" key="7">
    <source>
        <dbReference type="ARBA" id="ARBA00022989"/>
    </source>
</evidence>
<proteinExistence type="inferred from homology"/>
<organism evidence="14">
    <name type="scientific">Tanacetum cinerariifolium</name>
    <name type="common">Dalmatian daisy</name>
    <name type="synonym">Chrysanthemum cinerariifolium</name>
    <dbReference type="NCBI Taxonomy" id="118510"/>
    <lineage>
        <taxon>Eukaryota</taxon>
        <taxon>Viridiplantae</taxon>
        <taxon>Streptophyta</taxon>
        <taxon>Embryophyta</taxon>
        <taxon>Tracheophyta</taxon>
        <taxon>Spermatophyta</taxon>
        <taxon>Magnoliopsida</taxon>
        <taxon>eudicotyledons</taxon>
        <taxon>Gunneridae</taxon>
        <taxon>Pentapetalae</taxon>
        <taxon>asterids</taxon>
        <taxon>campanulids</taxon>
        <taxon>Asterales</taxon>
        <taxon>Asteraceae</taxon>
        <taxon>Asteroideae</taxon>
        <taxon>Anthemideae</taxon>
        <taxon>Anthemidinae</taxon>
        <taxon>Tanacetum</taxon>
    </lineage>
</organism>
<dbReference type="PRINTS" id="PR00019">
    <property type="entry name" value="LEURICHRPT"/>
</dbReference>
<keyword evidence="14" id="KW-0808">Transferase</keyword>
<dbReference type="PANTHER" id="PTHR48053">
    <property type="entry name" value="LEUCINE RICH REPEAT FAMILY PROTEIN, EXPRESSED"/>
    <property type="match status" value="1"/>
</dbReference>
<evidence type="ECO:0000256" key="9">
    <source>
        <dbReference type="ARBA" id="ARBA00023170"/>
    </source>
</evidence>
<keyword evidence="3" id="KW-0433">Leucine-rich repeat</keyword>
<keyword evidence="6" id="KW-0677">Repeat</keyword>
<sequence length="351" mass="39248">MRTLSLLLVLSLTYTTIIPQSTQHPNDESCLTHLFQSFKPNTNLKNTAFSNPCSDFTSNIPGATCNNGRIYKLSLQNLNLVGPISPFISNCTNLQSLDLSNNSITGNIPVDFKYLVNLAVLNLSSNHINGNIPPELANCNYLNVIDLHGNVLSGNIPFQLGSLVRLSVFDVSYNKLSGVIPESVGRKFNVSWFVGNKDLYGYPLSSTRKIGGSLSIVMIVCVGLGSGLLSLVLSFSVVCVWLRLSDVKRENHQQGSYADRCRFRQMRIQTDVDSVRCGLKQIQMQIQTDADRCKAQNHTIMEMNESMQTTSDNRQSSKFRQQIQTDISRTEVDEEKIQTTDLDRQQQRVRT</sequence>
<keyword evidence="5 13" id="KW-0732">Signal</keyword>
<keyword evidence="9 14" id="KW-0675">Receptor</keyword>
<keyword evidence="14" id="KW-0418">Kinase</keyword>
<keyword evidence="7 12" id="KW-1133">Transmembrane helix</keyword>
<dbReference type="Pfam" id="PF00560">
    <property type="entry name" value="LRR_1"/>
    <property type="match status" value="1"/>
</dbReference>
<evidence type="ECO:0000256" key="4">
    <source>
        <dbReference type="ARBA" id="ARBA00022692"/>
    </source>
</evidence>
<evidence type="ECO:0000256" key="6">
    <source>
        <dbReference type="ARBA" id="ARBA00022737"/>
    </source>
</evidence>
<feature type="compositionally biased region" description="Basic and acidic residues" evidence="11">
    <location>
        <begin position="328"/>
        <end position="351"/>
    </location>
</feature>
<dbReference type="SUPFAM" id="SSF52058">
    <property type="entry name" value="L domain-like"/>
    <property type="match status" value="1"/>
</dbReference>
<evidence type="ECO:0000256" key="12">
    <source>
        <dbReference type="SAM" id="Phobius"/>
    </source>
</evidence>
<accession>A0A6L2JJ02</accession>
<keyword evidence="10" id="KW-0325">Glycoprotein</keyword>
<evidence type="ECO:0000256" key="2">
    <source>
        <dbReference type="ARBA" id="ARBA00009592"/>
    </source>
</evidence>
<evidence type="ECO:0000256" key="1">
    <source>
        <dbReference type="ARBA" id="ARBA00004479"/>
    </source>
</evidence>
<dbReference type="FunFam" id="3.80.10.10:FF:000111">
    <property type="entry name" value="LRR receptor-like serine/threonine-protein kinase ERECTA"/>
    <property type="match status" value="1"/>
</dbReference>
<dbReference type="InterPro" id="IPR001611">
    <property type="entry name" value="Leu-rich_rpt"/>
</dbReference>
<feature type="chain" id="PRO_5027027959" evidence="13">
    <location>
        <begin position="20"/>
        <end position="351"/>
    </location>
</feature>
<evidence type="ECO:0000313" key="14">
    <source>
        <dbReference type="EMBL" id="GEU36557.1"/>
    </source>
</evidence>
<evidence type="ECO:0000256" key="11">
    <source>
        <dbReference type="SAM" id="MobiDB-lite"/>
    </source>
</evidence>
<dbReference type="PROSITE" id="PS51450">
    <property type="entry name" value="LRR"/>
    <property type="match status" value="1"/>
</dbReference>
<dbReference type="Gene3D" id="3.80.10.10">
    <property type="entry name" value="Ribonuclease Inhibitor"/>
    <property type="match status" value="2"/>
</dbReference>
<dbReference type="InterPro" id="IPR051716">
    <property type="entry name" value="Plant_RL_S/T_kinase"/>
</dbReference>
<gene>
    <name evidence="14" type="ORF">Tci_008535</name>
</gene>
<evidence type="ECO:0000256" key="8">
    <source>
        <dbReference type="ARBA" id="ARBA00023136"/>
    </source>
</evidence>
<dbReference type="PANTHER" id="PTHR48053:SF71">
    <property type="entry name" value="LEUCINE RICH REPEAT FAMILY PROTEIN, EXPRESSED"/>
    <property type="match status" value="1"/>
</dbReference>
<feature type="region of interest" description="Disordered" evidence="11">
    <location>
        <begin position="307"/>
        <end position="351"/>
    </location>
</feature>
<name>A0A6L2JJ02_TANCI</name>
<comment type="caution">
    <text evidence="14">The sequence shown here is derived from an EMBL/GenBank/DDBJ whole genome shotgun (WGS) entry which is preliminary data.</text>
</comment>
<dbReference type="GO" id="GO:0016020">
    <property type="term" value="C:membrane"/>
    <property type="evidence" value="ECO:0007669"/>
    <property type="project" value="UniProtKB-SubCell"/>
</dbReference>
<protein>
    <submittedName>
        <fullName evidence="14">Inactive LRR receptor-like serine/threonine-protein kinase BIR2</fullName>
    </submittedName>
</protein>
<dbReference type="Pfam" id="PF13855">
    <property type="entry name" value="LRR_8"/>
    <property type="match status" value="1"/>
</dbReference>
<keyword evidence="8 12" id="KW-0472">Membrane</keyword>
<evidence type="ECO:0000256" key="13">
    <source>
        <dbReference type="SAM" id="SignalP"/>
    </source>
</evidence>